<dbReference type="AlphaFoldDB" id="A0A6P5TN92"/>
<proteinExistence type="predicted"/>
<organism evidence="3 4">
    <name type="scientific">Prunus avium</name>
    <name type="common">Cherry</name>
    <name type="synonym">Cerasus avium</name>
    <dbReference type="NCBI Taxonomy" id="42229"/>
    <lineage>
        <taxon>Eukaryota</taxon>
        <taxon>Viridiplantae</taxon>
        <taxon>Streptophyta</taxon>
        <taxon>Embryophyta</taxon>
        <taxon>Tracheophyta</taxon>
        <taxon>Spermatophyta</taxon>
        <taxon>Magnoliopsida</taxon>
        <taxon>eudicotyledons</taxon>
        <taxon>Gunneridae</taxon>
        <taxon>Pentapetalae</taxon>
        <taxon>rosids</taxon>
        <taxon>fabids</taxon>
        <taxon>Rosales</taxon>
        <taxon>Rosaceae</taxon>
        <taxon>Amygdaloideae</taxon>
        <taxon>Amygdaleae</taxon>
        <taxon>Prunus</taxon>
    </lineage>
</organism>
<dbReference type="UniPathway" id="UPA00113">
    <property type="reaction ID" value="UER00529"/>
</dbReference>
<evidence type="ECO:0000313" key="4">
    <source>
        <dbReference type="RefSeq" id="XP_021828505.1"/>
    </source>
</evidence>
<dbReference type="GeneID" id="110768933"/>
<dbReference type="InterPro" id="IPR016181">
    <property type="entry name" value="Acyl_CoA_acyltransferase"/>
</dbReference>
<evidence type="ECO:0000256" key="1">
    <source>
        <dbReference type="SAM" id="MobiDB-lite"/>
    </source>
</evidence>
<keyword evidence="3" id="KW-1185">Reference proteome</keyword>
<dbReference type="SUPFAM" id="SSF55729">
    <property type="entry name" value="Acyl-CoA N-acyltransferases (Nat)"/>
    <property type="match status" value="1"/>
</dbReference>
<evidence type="ECO:0000259" key="2">
    <source>
        <dbReference type="PROSITE" id="PS51186"/>
    </source>
</evidence>
<dbReference type="PANTHER" id="PTHR13355:SF15">
    <property type="entry name" value="GCN5-RELATED N-ACETYLTRANSFERASE 3, CHLOROPLASTIC"/>
    <property type="match status" value="1"/>
</dbReference>
<dbReference type="GO" id="GO:0006048">
    <property type="term" value="P:UDP-N-acetylglucosamine biosynthetic process"/>
    <property type="evidence" value="ECO:0007669"/>
    <property type="project" value="UniProtKB-UniPathway"/>
</dbReference>
<feature type="region of interest" description="Disordered" evidence="1">
    <location>
        <begin position="95"/>
        <end position="115"/>
    </location>
</feature>
<sequence length="360" mass="39779">MKTVRAFLTFRISFGFCKPPMQVYEFMSSGTHSTTLSSIPEDERFTKNCREREKDKEMEISAAAATAAAAAMPMHIVEGHTTKKTMELKWLSRRSRGGKTQMEKTMKTPSESKPKAPATLQALVPVFISTNPSHVNPDDLSDLFIACNLSCHRFPNYVDAGGGRCVVEAVDLHKLRVALSHSSVLVSVFCKPNDVIGCSSSSSSFLKEKQQRQQQQKKKIVGFGELLQNVVMPVTPLNSQLVGFGRAVSDLGLTASIYDVMVLPSLRGMGIGRMIVKRIIRMLTSRDIYDIAALCSENERSFFEVCGFGDDILGSTAMMYTRSSVSTNPQDNQMVKRAGRKLLLVPPLSKTLPYSKTMKS</sequence>
<reference evidence="4" key="1">
    <citation type="submission" date="2025-08" db="UniProtKB">
        <authorList>
            <consortium name="RefSeq"/>
        </authorList>
    </citation>
    <scope>IDENTIFICATION</scope>
</reference>
<dbReference type="InterPro" id="IPR039143">
    <property type="entry name" value="GNPNAT1-like"/>
</dbReference>
<dbReference type="InterPro" id="IPR000182">
    <property type="entry name" value="GNAT_dom"/>
</dbReference>
<feature type="domain" description="N-acetyltransferase" evidence="2">
    <location>
        <begin position="195"/>
        <end position="339"/>
    </location>
</feature>
<dbReference type="PANTHER" id="PTHR13355">
    <property type="entry name" value="GLUCOSAMINE 6-PHOSPHATE N-ACETYLTRANSFERASE"/>
    <property type="match status" value="1"/>
</dbReference>
<dbReference type="Gramene" id="Pav_sc0001582.1_g070.1.mk:mrna">
    <property type="protein sequence ID" value="Pav_sc0001582.1_g070.1.mk:mrna"/>
    <property type="gene ID" value="Pav_sc0001582.1_g070.1.mk"/>
</dbReference>
<dbReference type="KEGG" id="pavi:110768933"/>
<dbReference type="Pfam" id="PF00583">
    <property type="entry name" value="Acetyltransf_1"/>
    <property type="match status" value="1"/>
</dbReference>
<dbReference type="RefSeq" id="XP_021828505.1">
    <property type="nucleotide sequence ID" value="XM_021972813.1"/>
</dbReference>
<dbReference type="PROSITE" id="PS51186">
    <property type="entry name" value="GNAT"/>
    <property type="match status" value="1"/>
</dbReference>
<dbReference type="Proteomes" id="UP000515124">
    <property type="component" value="Unplaced"/>
</dbReference>
<feature type="compositionally biased region" description="Basic and acidic residues" evidence="1">
    <location>
        <begin position="101"/>
        <end position="114"/>
    </location>
</feature>
<protein>
    <submittedName>
        <fullName evidence="4">Uncharacterized protein LOC110768933</fullName>
    </submittedName>
</protein>
<name>A0A6P5TN92_PRUAV</name>
<gene>
    <name evidence="4" type="primary">LOC110768933</name>
</gene>
<dbReference type="CDD" id="cd04301">
    <property type="entry name" value="NAT_SF"/>
    <property type="match status" value="1"/>
</dbReference>
<accession>A0A6P5TN92</accession>
<dbReference type="Gene3D" id="3.40.630.30">
    <property type="match status" value="1"/>
</dbReference>
<evidence type="ECO:0000313" key="3">
    <source>
        <dbReference type="Proteomes" id="UP000515124"/>
    </source>
</evidence>
<dbReference type="GO" id="GO:0008080">
    <property type="term" value="F:N-acetyltransferase activity"/>
    <property type="evidence" value="ECO:0007669"/>
    <property type="project" value="TreeGrafter"/>
</dbReference>